<keyword evidence="3" id="KW-0949">S-adenosyl-L-methionine</keyword>
<accession>A0A516V7L5</accession>
<dbReference type="InterPro" id="IPR041698">
    <property type="entry name" value="Methyltransf_25"/>
</dbReference>
<keyword evidence="2 5" id="KW-0808">Transferase</keyword>
<dbReference type="PANTHER" id="PTHR43464">
    <property type="entry name" value="METHYLTRANSFERASE"/>
    <property type="match status" value="1"/>
</dbReference>
<protein>
    <submittedName>
        <fullName evidence="5">Class I SAM-dependent methyltransferase</fullName>
    </submittedName>
</protein>
<dbReference type="OrthoDB" id="9777638at2"/>
<evidence type="ECO:0000256" key="3">
    <source>
        <dbReference type="ARBA" id="ARBA00022691"/>
    </source>
</evidence>
<dbReference type="InterPro" id="IPR029063">
    <property type="entry name" value="SAM-dependent_MTases_sf"/>
</dbReference>
<evidence type="ECO:0000313" key="5">
    <source>
        <dbReference type="EMBL" id="QDQ74517.1"/>
    </source>
</evidence>
<evidence type="ECO:0000313" key="6">
    <source>
        <dbReference type="Proteomes" id="UP000315891"/>
    </source>
</evidence>
<keyword evidence="1 5" id="KW-0489">Methyltransferase</keyword>
<reference evidence="5 6" key="1">
    <citation type="submission" date="2019-07" db="EMBL/GenBank/DDBJ databases">
        <title>Lysobacter weifangensis sp. nov., isolated from bensulfuron-methyl contaminated farmland soil.</title>
        <authorList>
            <person name="Zhao H."/>
        </authorList>
    </citation>
    <scope>NUCLEOTIDE SEQUENCE [LARGE SCALE GENOMIC DNA]</scope>
    <source>
        <strain evidence="5 6">CC-Bw-6</strain>
    </source>
</reference>
<dbReference type="Proteomes" id="UP000315891">
    <property type="component" value="Chromosome"/>
</dbReference>
<dbReference type="RefSeq" id="WP_143880026.1">
    <property type="nucleotide sequence ID" value="NZ_BAABLZ010000001.1"/>
</dbReference>
<evidence type="ECO:0000256" key="2">
    <source>
        <dbReference type="ARBA" id="ARBA00022679"/>
    </source>
</evidence>
<dbReference type="Gene3D" id="3.40.50.150">
    <property type="entry name" value="Vaccinia Virus protein VP39"/>
    <property type="match status" value="1"/>
</dbReference>
<evidence type="ECO:0000259" key="4">
    <source>
        <dbReference type="Pfam" id="PF13649"/>
    </source>
</evidence>
<feature type="domain" description="Methyltransferase" evidence="4">
    <location>
        <begin position="74"/>
        <end position="166"/>
    </location>
</feature>
<dbReference type="GO" id="GO:0008168">
    <property type="term" value="F:methyltransferase activity"/>
    <property type="evidence" value="ECO:0007669"/>
    <property type="project" value="UniProtKB-KW"/>
</dbReference>
<dbReference type="EMBL" id="CP041742">
    <property type="protein sequence ID" value="QDQ74517.1"/>
    <property type="molecule type" value="Genomic_DNA"/>
</dbReference>
<keyword evidence="6" id="KW-1185">Reference proteome</keyword>
<sequence length="251" mass="28454">MTRIFSKADEESKPRIDKDSVAKFFQERAQKAESVGLTRAVIYQDKHPDLAEKRDAAEKARLLPILQLNSTLRVLDVGCGTGRWTEELAGNSAYYHGIDFSAELIGHARAAHPETADLRFSVAPAENYSLSELDESQPFDRILCCGVMIYLNDEDVASAYRCMASVASGKCRIVMREPVGILERLTIKEHFSDELEQSYNAIYRTQRELEDYMTDTLFASGFRIVDQGDVYDAELNNRAETIQRWIVLERA</sequence>
<dbReference type="Pfam" id="PF13649">
    <property type="entry name" value="Methyltransf_25"/>
    <property type="match status" value="1"/>
</dbReference>
<dbReference type="AlphaFoldDB" id="A0A516V7L5"/>
<name>A0A516V7L5_9GAMM</name>
<evidence type="ECO:0000256" key="1">
    <source>
        <dbReference type="ARBA" id="ARBA00022603"/>
    </source>
</evidence>
<dbReference type="GO" id="GO:0032259">
    <property type="term" value="P:methylation"/>
    <property type="evidence" value="ECO:0007669"/>
    <property type="project" value="UniProtKB-KW"/>
</dbReference>
<dbReference type="PANTHER" id="PTHR43464:SF19">
    <property type="entry name" value="UBIQUINONE BIOSYNTHESIS O-METHYLTRANSFERASE, MITOCHONDRIAL"/>
    <property type="match status" value="1"/>
</dbReference>
<dbReference type="CDD" id="cd02440">
    <property type="entry name" value="AdoMet_MTases"/>
    <property type="match status" value="1"/>
</dbReference>
<gene>
    <name evidence="5" type="ORF">FNZ56_11815</name>
</gene>
<dbReference type="SUPFAM" id="SSF53335">
    <property type="entry name" value="S-adenosyl-L-methionine-dependent methyltransferases"/>
    <property type="match status" value="1"/>
</dbReference>
<proteinExistence type="predicted"/>
<organism evidence="5 6">
    <name type="scientific">Pseudoluteimonas lycopersici</name>
    <dbReference type="NCBI Taxonomy" id="1324796"/>
    <lineage>
        <taxon>Bacteria</taxon>
        <taxon>Pseudomonadati</taxon>
        <taxon>Pseudomonadota</taxon>
        <taxon>Gammaproteobacteria</taxon>
        <taxon>Lysobacterales</taxon>
        <taxon>Lysobacteraceae</taxon>
        <taxon>Pseudoluteimonas</taxon>
    </lineage>
</organism>